<dbReference type="InterPro" id="IPR051209">
    <property type="entry name" value="FAD-bind_Monooxygenase_sf"/>
</dbReference>
<evidence type="ECO:0000256" key="6">
    <source>
        <dbReference type="SAM" id="Phobius"/>
    </source>
</evidence>
<evidence type="ECO:0000313" key="8">
    <source>
        <dbReference type="Proteomes" id="UP000008383"/>
    </source>
</evidence>
<evidence type="ECO:0000256" key="2">
    <source>
        <dbReference type="ARBA" id="ARBA00010139"/>
    </source>
</evidence>
<dbReference type="PANTHER" id="PTHR42877:SF4">
    <property type="entry name" value="FAD_NAD(P)-BINDING DOMAIN-CONTAINING PROTEIN-RELATED"/>
    <property type="match status" value="1"/>
</dbReference>
<dbReference type="InterPro" id="IPR020946">
    <property type="entry name" value="Flavin_mOase-like"/>
</dbReference>
<name>D4D8L9_TRIVH</name>
<keyword evidence="7" id="KW-0503">Monooxygenase</keyword>
<keyword evidence="6" id="KW-0812">Transmembrane</keyword>
<gene>
    <name evidence="7" type="ORF">TRV_03456</name>
</gene>
<dbReference type="OrthoDB" id="74360at2759"/>
<evidence type="ECO:0000256" key="1">
    <source>
        <dbReference type="ARBA" id="ARBA00001974"/>
    </source>
</evidence>
<dbReference type="GO" id="GO:0004499">
    <property type="term" value="F:N,N-dimethylaniline monooxygenase activity"/>
    <property type="evidence" value="ECO:0007669"/>
    <property type="project" value="InterPro"/>
</dbReference>
<evidence type="ECO:0000256" key="4">
    <source>
        <dbReference type="ARBA" id="ARBA00022827"/>
    </source>
</evidence>
<dbReference type="GeneID" id="9580939"/>
<dbReference type="GO" id="GO:0050661">
    <property type="term" value="F:NADP binding"/>
    <property type="evidence" value="ECO:0007669"/>
    <property type="project" value="InterPro"/>
</dbReference>
<dbReference type="GO" id="GO:0050660">
    <property type="term" value="F:flavin adenine dinucleotide binding"/>
    <property type="evidence" value="ECO:0007669"/>
    <property type="project" value="InterPro"/>
</dbReference>
<dbReference type="Proteomes" id="UP000008383">
    <property type="component" value="Unassembled WGS sequence"/>
</dbReference>
<keyword evidence="3" id="KW-0285">Flavoprotein</keyword>
<keyword evidence="6" id="KW-0472">Membrane</keyword>
<keyword evidence="6" id="KW-1133">Transmembrane helix</keyword>
<dbReference type="RefSeq" id="XP_003022392.1">
    <property type="nucleotide sequence ID" value="XM_003022346.1"/>
</dbReference>
<evidence type="ECO:0000256" key="3">
    <source>
        <dbReference type="ARBA" id="ARBA00022630"/>
    </source>
</evidence>
<dbReference type="Pfam" id="PF00743">
    <property type="entry name" value="FMO-like"/>
    <property type="match status" value="1"/>
</dbReference>
<organism evidence="7 8">
    <name type="scientific">Trichophyton verrucosum (strain HKI 0517)</name>
    <dbReference type="NCBI Taxonomy" id="663202"/>
    <lineage>
        <taxon>Eukaryota</taxon>
        <taxon>Fungi</taxon>
        <taxon>Dikarya</taxon>
        <taxon>Ascomycota</taxon>
        <taxon>Pezizomycotina</taxon>
        <taxon>Eurotiomycetes</taxon>
        <taxon>Eurotiomycetidae</taxon>
        <taxon>Onygenales</taxon>
        <taxon>Arthrodermataceae</taxon>
        <taxon>Trichophyton</taxon>
    </lineage>
</organism>
<evidence type="ECO:0000256" key="5">
    <source>
        <dbReference type="ARBA" id="ARBA00023002"/>
    </source>
</evidence>
<accession>D4D8L9</accession>
<protein>
    <submittedName>
        <fullName evidence="7">Flavin-binding monooxygenase, putative</fullName>
    </submittedName>
</protein>
<sequence length="597" mass="67225">MASKAVWQAPAGNKGFTDAGIVIIGGGISGMCMAISLLKNNIRNFVILEKSAGLGGTWKDNKYPGCCCDVFSHLYSFSFAQNPDWTRLYPSQEEILNYLNDVGDKYGLHRYIRFSSMVEECRWNEDEKKWKTTVHVEGAKDSEFGERYTISSDFLLSAVGQLNYPHYPSIPGIDDFKGKLMHSARWDWSYNIKGKKVGIIGNGESSSSIILVVTPWHWLSLRCINIIGATAAQIIPEIAPEVSHLTVFQRTPNWVAPRHDMSMTLPIRFMFRYVPGVLSKLRALIMDVRESLFASILKPESQVSGYLKKISVSMMKRQLANKPELWEKLTPNYPPGCKRIITSDDYFPALARDNVSLETGHIDRISESGIVADGVEQEFDLIVLATGFRTVEFMHPIKVYGENGRSLSDIWKNGARGLYGITIESLPNFAMLYGPNTNLGHSSIILMVEAQTRYILSMLTTVLRSKQRGRTLTITPKVDRIDEFNESLQKDLAKSSFAHPNCTSWYKNEEGLITNNWSGNVLDYQKLLSRIDWTDFDMKGDDSVKGRTYTRLGRVREESLIGLKTLSTAAIAAAVIYGVSRRSPDFFPGLLRYLHLS</sequence>
<keyword evidence="5" id="KW-0560">Oxidoreductase</keyword>
<dbReference type="HOGENOM" id="CLU_006937_7_1_1"/>
<dbReference type="AlphaFoldDB" id="D4D8L9"/>
<feature type="transmembrane region" description="Helical" evidence="6">
    <location>
        <begin position="20"/>
        <end position="38"/>
    </location>
</feature>
<dbReference type="PANTHER" id="PTHR42877">
    <property type="entry name" value="L-ORNITHINE N(5)-MONOOXYGENASE-RELATED"/>
    <property type="match status" value="1"/>
</dbReference>
<keyword evidence="4" id="KW-0274">FAD</keyword>
<proteinExistence type="inferred from homology"/>
<comment type="caution">
    <text evidence="7">The sequence shown here is derived from an EMBL/GenBank/DDBJ whole genome shotgun (WGS) entry which is preliminary data.</text>
</comment>
<comment type="similarity">
    <text evidence="2">Belongs to the FAD-binding monooxygenase family.</text>
</comment>
<keyword evidence="8" id="KW-1185">Reference proteome</keyword>
<dbReference type="EMBL" id="ACYE01000180">
    <property type="protein sequence ID" value="EFE41774.1"/>
    <property type="molecule type" value="Genomic_DNA"/>
</dbReference>
<dbReference type="KEGG" id="tve:TRV_03456"/>
<dbReference type="Gene3D" id="3.50.50.60">
    <property type="entry name" value="FAD/NAD(P)-binding domain"/>
    <property type="match status" value="2"/>
</dbReference>
<dbReference type="SUPFAM" id="SSF51905">
    <property type="entry name" value="FAD/NAD(P)-binding domain"/>
    <property type="match status" value="3"/>
</dbReference>
<dbReference type="InterPro" id="IPR036188">
    <property type="entry name" value="FAD/NAD-bd_sf"/>
</dbReference>
<evidence type="ECO:0000313" key="7">
    <source>
        <dbReference type="EMBL" id="EFE41774.1"/>
    </source>
</evidence>
<comment type="cofactor">
    <cofactor evidence="1">
        <name>FAD</name>
        <dbReference type="ChEBI" id="CHEBI:57692"/>
    </cofactor>
</comment>
<reference evidence="8" key="1">
    <citation type="journal article" date="2011" name="Genome Biol.">
        <title>Comparative and functional genomics provide insights into the pathogenicity of dermatophytic fungi.</title>
        <authorList>
            <person name="Burmester A."/>
            <person name="Shelest E."/>
            <person name="Gloeckner G."/>
            <person name="Heddergott C."/>
            <person name="Schindler S."/>
            <person name="Staib P."/>
            <person name="Heidel A."/>
            <person name="Felder M."/>
            <person name="Petzold A."/>
            <person name="Szafranski K."/>
            <person name="Feuermann M."/>
            <person name="Pedruzzi I."/>
            <person name="Priebe S."/>
            <person name="Groth M."/>
            <person name="Winkler R."/>
            <person name="Li W."/>
            <person name="Kniemeyer O."/>
            <person name="Schroeckh V."/>
            <person name="Hertweck C."/>
            <person name="Hube B."/>
            <person name="White T.C."/>
            <person name="Platzer M."/>
            <person name="Guthke R."/>
            <person name="Heitman J."/>
            <person name="Woestemeyer J."/>
            <person name="Zipfel P.F."/>
            <person name="Monod M."/>
            <person name="Brakhage A.A."/>
        </authorList>
    </citation>
    <scope>NUCLEOTIDE SEQUENCE [LARGE SCALE GENOMIC DNA]</scope>
    <source>
        <strain evidence="8">HKI 0517</strain>
    </source>
</reference>